<feature type="compositionally biased region" description="Basic and acidic residues" evidence="1">
    <location>
        <begin position="23"/>
        <end position="38"/>
    </location>
</feature>
<protein>
    <submittedName>
        <fullName evidence="2">Uncharacterized protein</fullName>
    </submittedName>
</protein>
<dbReference type="GeneID" id="70215186"/>
<feature type="region of interest" description="Disordered" evidence="1">
    <location>
        <begin position="17"/>
        <end position="110"/>
    </location>
</feature>
<dbReference type="RefSeq" id="XP_046053450.1">
    <property type="nucleotide sequence ID" value="XM_046185232.1"/>
</dbReference>
<name>A0A9P9HW32_FUSRE</name>
<reference evidence="2" key="1">
    <citation type="journal article" date="2021" name="Nat. Commun.">
        <title>Genetic determinants of endophytism in the Arabidopsis root mycobiome.</title>
        <authorList>
            <person name="Mesny F."/>
            <person name="Miyauchi S."/>
            <person name="Thiergart T."/>
            <person name="Pickel B."/>
            <person name="Atanasova L."/>
            <person name="Karlsson M."/>
            <person name="Huettel B."/>
            <person name="Barry K.W."/>
            <person name="Haridas S."/>
            <person name="Chen C."/>
            <person name="Bauer D."/>
            <person name="Andreopoulos W."/>
            <person name="Pangilinan J."/>
            <person name="LaButti K."/>
            <person name="Riley R."/>
            <person name="Lipzen A."/>
            <person name="Clum A."/>
            <person name="Drula E."/>
            <person name="Henrissat B."/>
            <person name="Kohler A."/>
            <person name="Grigoriev I.V."/>
            <person name="Martin F.M."/>
            <person name="Hacquard S."/>
        </authorList>
    </citation>
    <scope>NUCLEOTIDE SEQUENCE</scope>
    <source>
        <strain evidence="2">MPI-CAGE-AT-0023</strain>
    </source>
</reference>
<evidence type="ECO:0000313" key="3">
    <source>
        <dbReference type="Proteomes" id="UP000720189"/>
    </source>
</evidence>
<dbReference type="Proteomes" id="UP000720189">
    <property type="component" value="Unassembled WGS sequence"/>
</dbReference>
<feature type="compositionally biased region" description="Basic and acidic residues" evidence="1">
    <location>
        <begin position="93"/>
        <end position="102"/>
    </location>
</feature>
<feature type="compositionally biased region" description="Basic and acidic residues" evidence="1">
    <location>
        <begin position="66"/>
        <end position="78"/>
    </location>
</feature>
<sequence length="110" mass="12834">MGLDLMVDRRILVLAKYFPRKQRYQERMRSQNEPDHNSPEVPSESYQSFGKKPERNAQEGPSKASPRLEKGSKDDLQEKPSPQDSTETPAIKKKVERENDRTRRTKSTNF</sequence>
<evidence type="ECO:0000313" key="2">
    <source>
        <dbReference type="EMBL" id="KAH7264715.1"/>
    </source>
</evidence>
<accession>A0A9P9HW32</accession>
<gene>
    <name evidence="2" type="ORF">BKA55DRAFT_219845</name>
</gene>
<keyword evidence="3" id="KW-1185">Reference proteome</keyword>
<dbReference type="EMBL" id="JAGMUX010000003">
    <property type="protein sequence ID" value="KAH7264715.1"/>
    <property type="molecule type" value="Genomic_DNA"/>
</dbReference>
<comment type="caution">
    <text evidence="2">The sequence shown here is derived from an EMBL/GenBank/DDBJ whole genome shotgun (WGS) entry which is preliminary data.</text>
</comment>
<evidence type="ECO:0000256" key="1">
    <source>
        <dbReference type="SAM" id="MobiDB-lite"/>
    </source>
</evidence>
<organism evidence="2 3">
    <name type="scientific">Fusarium redolens</name>
    <dbReference type="NCBI Taxonomy" id="48865"/>
    <lineage>
        <taxon>Eukaryota</taxon>
        <taxon>Fungi</taxon>
        <taxon>Dikarya</taxon>
        <taxon>Ascomycota</taxon>
        <taxon>Pezizomycotina</taxon>
        <taxon>Sordariomycetes</taxon>
        <taxon>Hypocreomycetidae</taxon>
        <taxon>Hypocreales</taxon>
        <taxon>Nectriaceae</taxon>
        <taxon>Fusarium</taxon>
        <taxon>Fusarium redolens species complex</taxon>
    </lineage>
</organism>
<dbReference type="AlphaFoldDB" id="A0A9P9HW32"/>
<proteinExistence type="predicted"/>